<evidence type="ECO:0000313" key="2">
    <source>
        <dbReference type="EMBL" id="USH03732.1"/>
    </source>
</evidence>
<dbReference type="EMBL" id="CP082275">
    <property type="protein sequence ID" value="USH03732.1"/>
    <property type="molecule type" value="Genomic_DNA"/>
</dbReference>
<name>A0ABY4WXL7_9GAMM</name>
<proteinExistence type="predicted"/>
<keyword evidence="1" id="KW-0732">Signal</keyword>
<sequence length="103" mass="11731">MIKAAAFFILAVFFSSSAYSWTHHPNTRIKVITIWEGSGSNPLYFQREDNVWCYVPAEEIMIHSLILTLYSSGKRADIHCYDRAETKMGGISAAHKIHRIIAK</sequence>
<feature type="chain" id="PRO_5045110603" evidence="1">
    <location>
        <begin position="21"/>
        <end position="103"/>
    </location>
</feature>
<accession>A0ABY4WXL7</accession>
<organism evidence="2 3">
    <name type="scientific">Grimontia kaedaensis</name>
    <dbReference type="NCBI Taxonomy" id="2872157"/>
    <lineage>
        <taxon>Bacteria</taxon>
        <taxon>Pseudomonadati</taxon>
        <taxon>Pseudomonadota</taxon>
        <taxon>Gammaproteobacteria</taxon>
        <taxon>Vibrionales</taxon>
        <taxon>Vibrionaceae</taxon>
        <taxon>Grimontia</taxon>
    </lineage>
</organism>
<dbReference type="Proteomes" id="UP001056255">
    <property type="component" value="Chromosome I"/>
</dbReference>
<reference evidence="2" key="1">
    <citation type="submission" date="2021-08" db="EMBL/GenBank/DDBJ databases">
        <authorList>
            <person name="Sakaguchi M."/>
            <person name="Kikuchi T."/>
            <person name="Urbanczyk H."/>
        </authorList>
    </citation>
    <scope>NUCLEOTIDE SEQUENCE</scope>
    <source>
        <strain evidence="2">020920N</strain>
    </source>
</reference>
<feature type="signal peptide" evidence="1">
    <location>
        <begin position="1"/>
        <end position="20"/>
    </location>
</feature>
<evidence type="ECO:0000313" key="3">
    <source>
        <dbReference type="Proteomes" id="UP001056255"/>
    </source>
</evidence>
<dbReference type="RefSeq" id="WP_251878996.1">
    <property type="nucleotide sequence ID" value="NZ_CP082275.1"/>
</dbReference>
<evidence type="ECO:0000256" key="1">
    <source>
        <dbReference type="SAM" id="SignalP"/>
    </source>
</evidence>
<keyword evidence="3" id="KW-1185">Reference proteome</keyword>
<gene>
    <name evidence="2" type="ORF">K6Q96_06990</name>
</gene>
<protein>
    <submittedName>
        <fullName evidence="2">Uncharacterized protein</fullName>
    </submittedName>
</protein>